<comment type="subcellular location">
    <subcellularLocation>
        <location evidence="1 8">Cell membrane</location>
        <topology evidence="1 8">Multi-pass membrane protein</topology>
    </subcellularLocation>
</comment>
<evidence type="ECO:0000313" key="11">
    <source>
        <dbReference type="Proteomes" id="UP000076865"/>
    </source>
</evidence>
<dbReference type="InterPro" id="IPR000515">
    <property type="entry name" value="MetI-like"/>
</dbReference>
<evidence type="ECO:0000256" key="1">
    <source>
        <dbReference type="ARBA" id="ARBA00004651"/>
    </source>
</evidence>
<evidence type="ECO:0000256" key="5">
    <source>
        <dbReference type="ARBA" id="ARBA00022692"/>
    </source>
</evidence>
<dbReference type="SUPFAM" id="SSF161098">
    <property type="entry name" value="MetI-like"/>
    <property type="match status" value="1"/>
</dbReference>
<evidence type="ECO:0000259" key="9">
    <source>
        <dbReference type="PROSITE" id="PS50928"/>
    </source>
</evidence>
<keyword evidence="6 8" id="KW-1133">Transmembrane helix</keyword>
<feature type="transmembrane region" description="Helical" evidence="8">
    <location>
        <begin position="269"/>
        <end position="288"/>
    </location>
</feature>
<keyword evidence="4 8" id="KW-1003">Cell membrane</keyword>
<keyword evidence="7 8" id="KW-0472">Membrane</keyword>
<dbReference type="PANTHER" id="PTHR43470:SF4">
    <property type="entry name" value="ABC TRANSPORTER PERMEASE PROTEIN YQGI-RELATED"/>
    <property type="match status" value="1"/>
</dbReference>
<feature type="transmembrane region" description="Helical" evidence="8">
    <location>
        <begin position="21"/>
        <end position="45"/>
    </location>
</feature>
<evidence type="ECO:0000256" key="4">
    <source>
        <dbReference type="ARBA" id="ARBA00022475"/>
    </source>
</evidence>
<dbReference type="PANTHER" id="PTHR43470">
    <property type="entry name" value="PHOSPHATE TRANSPORT SYSTEM PERMEASE PROTEIN PSTA-RELATED"/>
    <property type="match status" value="1"/>
</dbReference>
<reference evidence="10 11" key="1">
    <citation type="journal article" date="2006" name="Syst. Appl. Microbiol.">
        <title>Anoxybacillus amylolyticus sp. nov., a thermophilic amylase producing bacterium isolated from Mount Rittmann (Antarctica).</title>
        <authorList>
            <person name="Poli A."/>
            <person name="Esposito E."/>
            <person name="Lama L."/>
            <person name="Orlando P."/>
            <person name="Nicolaus G."/>
            <person name="de Appolonia F."/>
            <person name="Gambacorta A."/>
            <person name="Nicolaus B."/>
        </authorList>
    </citation>
    <scope>NUCLEOTIDE SEQUENCE [LARGE SCALE GENOMIC DNA]</scope>
    <source>
        <strain evidence="10 11">DSM 15939</strain>
    </source>
</reference>
<dbReference type="InterPro" id="IPR005672">
    <property type="entry name" value="Phosphate_PstA"/>
</dbReference>
<comment type="caution">
    <text evidence="8">Lacks conserved residue(s) required for the propagation of feature annotation.</text>
</comment>
<dbReference type="GO" id="GO:0035435">
    <property type="term" value="P:phosphate ion transmembrane transport"/>
    <property type="evidence" value="ECO:0007669"/>
    <property type="project" value="InterPro"/>
</dbReference>
<feature type="domain" description="ABC transmembrane type-1" evidence="9">
    <location>
        <begin position="74"/>
        <end position="282"/>
    </location>
</feature>
<sequence length="301" mass="32358">MKSIFHTHKKSVSGAVQVDKIMLWVATIITLTVFILIFSLLYVILSKGLPKMTLHFLFGLPEEIDAGGGIGPFLFNSFYILALSLLISLPIGIGAGIFLAEYAPNNKFTEFVRASVESLSSVPSIVFGLFGYVVFVEHFEIGFTIIGAASTLALLNLPILTRITEEAIAAVPTEVREASLALGATKAQTILKVVLPAAIEGILTGISLVACRAFGESAIILLVGGTSTSGVMWDAHPLSEGGTLPVHLWYVQSEALVADAQEIAQKASALLVFIVLFISFSVRFPLWIKQQITTSKKHNVQ</sequence>
<evidence type="ECO:0000313" key="10">
    <source>
        <dbReference type="EMBL" id="ANB59193.1"/>
    </source>
</evidence>
<keyword evidence="11" id="KW-1185">Reference proteome</keyword>
<dbReference type="AlphaFoldDB" id="A0A160F1D4"/>
<gene>
    <name evidence="10" type="primary">pstA</name>
    <name evidence="10" type="ORF">GFC30_1238</name>
</gene>
<dbReference type="GO" id="GO:0005886">
    <property type="term" value="C:plasma membrane"/>
    <property type="evidence" value="ECO:0007669"/>
    <property type="project" value="UniProtKB-SubCell"/>
</dbReference>
<dbReference type="GO" id="GO:0005315">
    <property type="term" value="F:phosphate transmembrane transporter activity"/>
    <property type="evidence" value="ECO:0007669"/>
    <property type="project" value="InterPro"/>
</dbReference>
<feature type="transmembrane region" description="Helical" evidence="8">
    <location>
        <begin position="78"/>
        <end position="99"/>
    </location>
</feature>
<keyword evidence="3" id="KW-0813">Transport</keyword>
<keyword evidence="5 8" id="KW-0812">Transmembrane</keyword>
<feature type="transmembrane region" description="Helical" evidence="8">
    <location>
        <begin position="111"/>
        <end position="135"/>
    </location>
</feature>
<dbReference type="PATRIC" id="fig|294699.3.peg.1249"/>
<evidence type="ECO:0000256" key="7">
    <source>
        <dbReference type="ARBA" id="ARBA00023136"/>
    </source>
</evidence>
<evidence type="ECO:0000256" key="8">
    <source>
        <dbReference type="RuleBase" id="RU363043"/>
    </source>
</evidence>
<dbReference type="NCBIfam" id="TIGR00974">
    <property type="entry name" value="3a0107s02c"/>
    <property type="match status" value="1"/>
</dbReference>
<dbReference type="Proteomes" id="UP000076865">
    <property type="component" value="Chromosome"/>
</dbReference>
<name>A0A160F1D4_9BACL</name>
<dbReference type="Pfam" id="PF00528">
    <property type="entry name" value="BPD_transp_1"/>
    <property type="match status" value="1"/>
</dbReference>
<evidence type="ECO:0000256" key="2">
    <source>
        <dbReference type="ARBA" id="ARBA00007069"/>
    </source>
</evidence>
<dbReference type="KEGG" id="aamy:GFC30_1238"/>
<proteinExistence type="inferred from homology"/>
<dbReference type="CDD" id="cd06261">
    <property type="entry name" value="TM_PBP2"/>
    <property type="match status" value="1"/>
</dbReference>
<organism evidence="10 11">
    <name type="scientific">Anoxybacteroides amylolyticum</name>
    <dbReference type="NCBI Taxonomy" id="294699"/>
    <lineage>
        <taxon>Bacteria</taxon>
        <taxon>Bacillati</taxon>
        <taxon>Bacillota</taxon>
        <taxon>Bacilli</taxon>
        <taxon>Bacillales</taxon>
        <taxon>Anoxybacillaceae</taxon>
        <taxon>Anoxybacteroides</taxon>
    </lineage>
</organism>
<accession>A0A160F1D4</accession>
<evidence type="ECO:0000256" key="6">
    <source>
        <dbReference type="ARBA" id="ARBA00022989"/>
    </source>
</evidence>
<feature type="transmembrane region" description="Helical" evidence="8">
    <location>
        <begin position="141"/>
        <end position="160"/>
    </location>
</feature>
<dbReference type="Gene3D" id="1.10.3720.10">
    <property type="entry name" value="MetI-like"/>
    <property type="match status" value="1"/>
</dbReference>
<dbReference type="InterPro" id="IPR035906">
    <property type="entry name" value="MetI-like_sf"/>
</dbReference>
<comment type="similarity">
    <text evidence="2 8">Belongs to the binding-protein-dependent transport system permease family. CysTW subfamily.</text>
</comment>
<dbReference type="PROSITE" id="PS50928">
    <property type="entry name" value="ABC_TM1"/>
    <property type="match status" value="1"/>
</dbReference>
<evidence type="ECO:0000256" key="3">
    <source>
        <dbReference type="ARBA" id="ARBA00022448"/>
    </source>
</evidence>
<dbReference type="EMBL" id="CP015438">
    <property type="protein sequence ID" value="ANB59193.1"/>
    <property type="molecule type" value="Genomic_DNA"/>
</dbReference>
<protein>
    <recommendedName>
        <fullName evidence="8">Phosphate transport system permease protein PstA</fullName>
    </recommendedName>
</protein>